<protein>
    <submittedName>
        <fullName evidence="2">Uncharacterized protein</fullName>
    </submittedName>
</protein>
<comment type="caution">
    <text evidence="2">The sequence shown here is derived from an EMBL/GenBank/DDBJ whole genome shotgun (WGS) entry which is preliminary data.</text>
</comment>
<accession>A0A3S5CCN7</accession>
<reference evidence="2" key="1">
    <citation type="submission" date="2018-11" db="EMBL/GenBank/DDBJ databases">
        <authorList>
            <consortium name="Pathogen Informatics"/>
        </authorList>
    </citation>
    <scope>NUCLEOTIDE SEQUENCE</scope>
</reference>
<evidence type="ECO:0000256" key="1">
    <source>
        <dbReference type="SAM" id="MobiDB-lite"/>
    </source>
</evidence>
<dbReference type="EMBL" id="CAAALY010007982">
    <property type="protein sequence ID" value="VEL10080.1"/>
    <property type="molecule type" value="Genomic_DNA"/>
</dbReference>
<evidence type="ECO:0000313" key="3">
    <source>
        <dbReference type="Proteomes" id="UP000784294"/>
    </source>
</evidence>
<gene>
    <name evidence="2" type="ORF">PXEA_LOCUS3520</name>
</gene>
<proteinExistence type="predicted"/>
<dbReference type="Proteomes" id="UP000784294">
    <property type="component" value="Unassembled WGS sequence"/>
</dbReference>
<sequence length="138" mass="15272">METGRGGETEFLPLHDLTNSCSRLNTVAWATDQQTCFSFSEHADGDSRERLRRLAGLNGPATTFPERKQSLLEGNLDAMGEEIQMSVPPEDDWLYWKIHADAVSEAISFSSGEKVLSFRPSNDGHHQSEVASSQQNSS</sequence>
<evidence type="ECO:0000313" key="2">
    <source>
        <dbReference type="EMBL" id="VEL10080.1"/>
    </source>
</evidence>
<keyword evidence="3" id="KW-1185">Reference proteome</keyword>
<feature type="region of interest" description="Disordered" evidence="1">
    <location>
        <begin position="118"/>
        <end position="138"/>
    </location>
</feature>
<name>A0A3S5CCN7_9PLAT</name>
<organism evidence="2 3">
    <name type="scientific">Protopolystoma xenopodis</name>
    <dbReference type="NCBI Taxonomy" id="117903"/>
    <lineage>
        <taxon>Eukaryota</taxon>
        <taxon>Metazoa</taxon>
        <taxon>Spiralia</taxon>
        <taxon>Lophotrochozoa</taxon>
        <taxon>Platyhelminthes</taxon>
        <taxon>Monogenea</taxon>
        <taxon>Polyopisthocotylea</taxon>
        <taxon>Polystomatidea</taxon>
        <taxon>Polystomatidae</taxon>
        <taxon>Protopolystoma</taxon>
    </lineage>
</organism>
<dbReference type="AlphaFoldDB" id="A0A3S5CCN7"/>
<feature type="compositionally biased region" description="Polar residues" evidence="1">
    <location>
        <begin position="129"/>
        <end position="138"/>
    </location>
</feature>